<accession>A0A0K2U263</accession>
<protein>
    <submittedName>
        <fullName evidence="1">Uncharacterized protein</fullName>
    </submittedName>
</protein>
<organism evidence="1">
    <name type="scientific">Lepeophtheirus salmonis</name>
    <name type="common">Salmon louse</name>
    <name type="synonym">Caligus salmonis</name>
    <dbReference type="NCBI Taxonomy" id="72036"/>
    <lineage>
        <taxon>Eukaryota</taxon>
        <taxon>Metazoa</taxon>
        <taxon>Ecdysozoa</taxon>
        <taxon>Arthropoda</taxon>
        <taxon>Crustacea</taxon>
        <taxon>Multicrustacea</taxon>
        <taxon>Hexanauplia</taxon>
        <taxon>Copepoda</taxon>
        <taxon>Siphonostomatoida</taxon>
        <taxon>Caligidae</taxon>
        <taxon>Lepeophtheirus</taxon>
    </lineage>
</organism>
<reference evidence="1" key="1">
    <citation type="submission" date="2014-05" db="EMBL/GenBank/DDBJ databases">
        <authorList>
            <person name="Chronopoulou M."/>
        </authorList>
    </citation>
    <scope>NUCLEOTIDE SEQUENCE</scope>
    <source>
        <tissue evidence="1">Whole organism</tissue>
    </source>
</reference>
<sequence length="75" mass="8190">MPELMSNSSDKLSHAASMEDFSESYLGVRSCWFPSPKSSGFKSGEEGGHVSLDQSAMLSAHNFWHLVDVGERVPS</sequence>
<dbReference type="AlphaFoldDB" id="A0A0K2U263"/>
<name>A0A0K2U263_LEPSM</name>
<evidence type="ECO:0000313" key="1">
    <source>
        <dbReference type="EMBL" id="CDW31771.1"/>
    </source>
</evidence>
<dbReference type="EMBL" id="HACA01014410">
    <property type="protein sequence ID" value="CDW31771.1"/>
    <property type="molecule type" value="Transcribed_RNA"/>
</dbReference>
<proteinExistence type="predicted"/>